<dbReference type="KEGG" id="rca:Rcas_2555"/>
<dbReference type="PANTHER" id="PTHR34352">
    <property type="entry name" value="PROTEIN YHFA"/>
    <property type="match status" value="1"/>
</dbReference>
<dbReference type="SUPFAM" id="SSF82784">
    <property type="entry name" value="OsmC-like"/>
    <property type="match status" value="1"/>
</dbReference>
<dbReference type="PANTHER" id="PTHR34352:SF1">
    <property type="entry name" value="PROTEIN YHFA"/>
    <property type="match status" value="1"/>
</dbReference>
<sequence length="140" mass="15560">MAHIELTWIHDQTFLGVDSTNHSIVLSPGGGVGVKPSETMLIALASCSAVDLVEILKKQRATLHRLAITVDGEQDADPPWRYRWLHLRYQVTATGATLEKVQRAVDLALNRYCSVRSSLHPEIEVTFEVDLNTPDREAGE</sequence>
<dbReference type="HOGENOM" id="CLU_114057_1_1_0"/>
<protein>
    <submittedName>
        <fullName evidence="1">OsmC family protein</fullName>
    </submittedName>
</protein>
<gene>
    <name evidence="1" type="ordered locus">Rcas_2555</name>
</gene>
<dbReference type="InterPro" id="IPR015946">
    <property type="entry name" value="KH_dom-like_a/b"/>
</dbReference>
<reference evidence="1 2" key="1">
    <citation type="submission" date="2007-08" db="EMBL/GenBank/DDBJ databases">
        <title>Complete sequence of Roseiflexus castenholzii DSM 13941.</title>
        <authorList>
            <consortium name="US DOE Joint Genome Institute"/>
            <person name="Copeland A."/>
            <person name="Lucas S."/>
            <person name="Lapidus A."/>
            <person name="Barry K."/>
            <person name="Glavina del Rio T."/>
            <person name="Dalin E."/>
            <person name="Tice H."/>
            <person name="Pitluck S."/>
            <person name="Thompson L.S."/>
            <person name="Brettin T."/>
            <person name="Bruce D."/>
            <person name="Detter J.C."/>
            <person name="Han C."/>
            <person name="Tapia R."/>
            <person name="Schmutz J."/>
            <person name="Larimer F."/>
            <person name="Land M."/>
            <person name="Hauser L."/>
            <person name="Kyrpides N."/>
            <person name="Mikhailova N."/>
            <person name="Bryant D.A."/>
            <person name="Hanada S."/>
            <person name="Tsukatani Y."/>
            <person name="Richardson P."/>
        </authorList>
    </citation>
    <scope>NUCLEOTIDE SEQUENCE [LARGE SCALE GENOMIC DNA]</scope>
    <source>
        <strain evidence="2">DSM 13941 / HLO8</strain>
    </source>
</reference>
<dbReference type="EMBL" id="CP000804">
    <property type="protein sequence ID" value="ABU58633.1"/>
    <property type="molecule type" value="Genomic_DNA"/>
</dbReference>
<dbReference type="InterPro" id="IPR036102">
    <property type="entry name" value="OsmC/Ohrsf"/>
</dbReference>
<keyword evidence="2" id="KW-1185">Reference proteome</keyword>
<dbReference type="RefSeq" id="WP_012121057.1">
    <property type="nucleotide sequence ID" value="NC_009767.1"/>
</dbReference>
<accession>A7NM78</accession>
<evidence type="ECO:0000313" key="2">
    <source>
        <dbReference type="Proteomes" id="UP000000263"/>
    </source>
</evidence>
<dbReference type="Pfam" id="PF02566">
    <property type="entry name" value="OsmC"/>
    <property type="match status" value="1"/>
</dbReference>
<dbReference type="InterPro" id="IPR003718">
    <property type="entry name" value="OsmC/Ohr_fam"/>
</dbReference>
<dbReference type="STRING" id="383372.Rcas_2555"/>
<dbReference type="OrthoDB" id="9804010at2"/>
<dbReference type="eggNOG" id="COG1765">
    <property type="taxonomic scope" value="Bacteria"/>
</dbReference>
<evidence type="ECO:0000313" key="1">
    <source>
        <dbReference type="EMBL" id="ABU58633.1"/>
    </source>
</evidence>
<dbReference type="Gene3D" id="3.30.300.20">
    <property type="match status" value="1"/>
</dbReference>
<dbReference type="AlphaFoldDB" id="A7NM78"/>
<name>A7NM78_ROSCS</name>
<organism evidence="1 2">
    <name type="scientific">Roseiflexus castenholzii (strain DSM 13941 / HLO8)</name>
    <dbReference type="NCBI Taxonomy" id="383372"/>
    <lineage>
        <taxon>Bacteria</taxon>
        <taxon>Bacillati</taxon>
        <taxon>Chloroflexota</taxon>
        <taxon>Chloroflexia</taxon>
        <taxon>Chloroflexales</taxon>
        <taxon>Roseiflexineae</taxon>
        <taxon>Roseiflexaceae</taxon>
        <taxon>Roseiflexus</taxon>
    </lineage>
</organism>
<dbReference type="Proteomes" id="UP000000263">
    <property type="component" value="Chromosome"/>
</dbReference>
<proteinExistence type="predicted"/>